<name>A0A6J7N7D4_9ZZZZ</name>
<dbReference type="InterPro" id="IPR000340">
    <property type="entry name" value="Dual-sp_phosphatase_cat-dom"/>
</dbReference>
<evidence type="ECO:0000256" key="2">
    <source>
        <dbReference type="ARBA" id="ARBA00022801"/>
    </source>
</evidence>
<evidence type="ECO:0000313" key="4">
    <source>
        <dbReference type="EMBL" id="CAB4985984.1"/>
    </source>
</evidence>
<reference evidence="4" key="1">
    <citation type="submission" date="2020-05" db="EMBL/GenBank/DDBJ databases">
        <authorList>
            <person name="Chiriac C."/>
            <person name="Salcher M."/>
            <person name="Ghai R."/>
            <person name="Kavagutti S V."/>
        </authorList>
    </citation>
    <scope>NUCLEOTIDE SEQUENCE</scope>
</reference>
<dbReference type="GO" id="GO:0016787">
    <property type="term" value="F:hydrolase activity"/>
    <property type="evidence" value="ECO:0007669"/>
    <property type="project" value="UniProtKB-KW"/>
</dbReference>
<dbReference type="Pfam" id="PF03747">
    <property type="entry name" value="ADP_ribosyl_GH"/>
    <property type="match status" value="1"/>
</dbReference>
<evidence type="ECO:0000256" key="1">
    <source>
        <dbReference type="ARBA" id="ARBA00010702"/>
    </source>
</evidence>
<protein>
    <submittedName>
        <fullName evidence="4">Unannotated protein</fullName>
    </submittedName>
</protein>
<keyword evidence="2" id="KW-0378">Hydrolase</keyword>
<proteinExistence type="inferred from homology"/>
<dbReference type="AlphaFoldDB" id="A0A6J7N7D4"/>
<gene>
    <name evidence="4" type="ORF">UFOPK3974_00654</name>
</gene>
<organism evidence="4">
    <name type="scientific">freshwater metagenome</name>
    <dbReference type="NCBI Taxonomy" id="449393"/>
    <lineage>
        <taxon>unclassified sequences</taxon>
        <taxon>metagenomes</taxon>
        <taxon>ecological metagenomes</taxon>
    </lineage>
</organism>
<comment type="similarity">
    <text evidence="1">Belongs to the ADP-ribosylglycohydrolase family.</text>
</comment>
<feature type="domain" description="Dual specificity phosphatase catalytic" evidence="3">
    <location>
        <begin position="388"/>
        <end position="453"/>
    </location>
</feature>
<dbReference type="Gene3D" id="1.10.4080.10">
    <property type="entry name" value="ADP-ribosylation/Crystallin J1"/>
    <property type="match status" value="1"/>
</dbReference>
<dbReference type="PANTHER" id="PTHR16222">
    <property type="entry name" value="ADP-RIBOSYLGLYCOHYDROLASE"/>
    <property type="match status" value="1"/>
</dbReference>
<dbReference type="PANTHER" id="PTHR16222:SF24">
    <property type="entry name" value="ADP-RIBOSYLHYDROLASE ARH3"/>
    <property type="match status" value="1"/>
</dbReference>
<dbReference type="InterPro" id="IPR036705">
    <property type="entry name" value="Ribosyl_crysJ1_sf"/>
</dbReference>
<dbReference type="InterPro" id="IPR029021">
    <property type="entry name" value="Prot-tyrosine_phosphatase-like"/>
</dbReference>
<dbReference type="SUPFAM" id="SSF52799">
    <property type="entry name" value="(Phosphotyrosine protein) phosphatases II"/>
    <property type="match status" value="1"/>
</dbReference>
<dbReference type="Gene3D" id="3.90.190.10">
    <property type="entry name" value="Protein tyrosine phosphatase superfamily"/>
    <property type="match status" value="1"/>
</dbReference>
<dbReference type="InterPro" id="IPR005502">
    <property type="entry name" value="Ribosyl_crysJ1"/>
</dbReference>
<dbReference type="InterPro" id="IPR016130">
    <property type="entry name" value="Tyr_Pase_AS"/>
</dbReference>
<dbReference type="PROSITE" id="PS00383">
    <property type="entry name" value="TYR_PHOSPHATASE_1"/>
    <property type="match status" value="1"/>
</dbReference>
<dbReference type="EMBL" id="CAFBOR010000073">
    <property type="protein sequence ID" value="CAB4985984.1"/>
    <property type="molecule type" value="Genomic_DNA"/>
</dbReference>
<accession>A0A6J7N7D4</accession>
<dbReference type="Pfam" id="PF00782">
    <property type="entry name" value="DSPc"/>
    <property type="match status" value="1"/>
</dbReference>
<dbReference type="SUPFAM" id="SSF101478">
    <property type="entry name" value="ADP-ribosylglycohydrolase"/>
    <property type="match status" value="1"/>
</dbReference>
<dbReference type="InterPro" id="IPR050792">
    <property type="entry name" value="ADP-ribosylglycohydrolase"/>
</dbReference>
<sequence>MDTENKVNTQRALGAFVGGAVGDALGAPFEFKAGGLYSSTFPERVVGEVGEMTGGGGWSPGEFTDDTQMAIALAESLIANHGINSADIWERWRAWASSAKDVGILTRQALSAESHDGAARAAEVSNGGKSAGNGSVMRNTPIALFLFDQPLPVVIESAIEQSALTHNDPQAGFGAAIHAAMICAGIQGADMFGAIEDALELLPVEASETWRPLLSDGWSPSDSQLTNGTVWTCLAQAVWALRTSSTFEEAVTKAIDLGDDADTVGCVAGSLAGARWGIQAIPSRWSTYLNGSVTTPLDNGDTQERTYNYNALQELARALMGLKKIGPTAPDDPGGPTRVHDTLPVYAADLQGAATAPTDWAVISLCRPEGNFENHSVRREVFLIDKYNVTDNHNALAALSDAVESIDALLAENPDRELLVHCHGGKSRTAFVLKAWAMKRNGWSEEEAQEWLARSWPRAHRDNPIFLSILRNDWLH</sequence>
<evidence type="ECO:0000259" key="3">
    <source>
        <dbReference type="Pfam" id="PF00782"/>
    </source>
</evidence>